<dbReference type="PANTHER" id="PTHR43788">
    <property type="entry name" value="DNA2/NAM7 HELICASE FAMILY MEMBER"/>
    <property type="match status" value="1"/>
</dbReference>
<dbReference type="HOGENOM" id="CLU_264822_0_0_7"/>
<comment type="caution">
    <text evidence="6">The sequence shown here is derived from an EMBL/GenBank/DDBJ whole genome shotgun (WGS) entry which is preliminary data.</text>
</comment>
<dbReference type="EMBL" id="ADCP02000001">
    <property type="protein sequence ID" value="EFV43489.1"/>
    <property type="molecule type" value="Genomic_DNA"/>
</dbReference>
<dbReference type="GO" id="GO:0043139">
    <property type="term" value="F:5'-3' DNA helicase activity"/>
    <property type="evidence" value="ECO:0007669"/>
    <property type="project" value="TreeGrafter"/>
</dbReference>
<keyword evidence="1" id="KW-0547">Nucleotide-binding</keyword>
<dbReference type="InterPro" id="IPR041679">
    <property type="entry name" value="DNA2/NAM7-like_C"/>
</dbReference>
<keyword evidence="3" id="KW-0347">Helicase</keyword>
<evidence type="ECO:0000256" key="1">
    <source>
        <dbReference type="ARBA" id="ARBA00022741"/>
    </source>
</evidence>
<keyword evidence="4" id="KW-0067">ATP-binding</keyword>
<proteinExistence type="predicted"/>
<dbReference type="STRING" id="563192.HMPREF0179_02680"/>
<dbReference type="GO" id="GO:0016787">
    <property type="term" value="F:hydrolase activity"/>
    <property type="evidence" value="ECO:0007669"/>
    <property type="project" value="UniProtKB-KW"/>
</dbReference>
<dbReference type="InterPro" id="IPR027417">
    <property type="entry name" value="P-loop_NTPase"/>
</dbReference>
<evidence type="ECO:0000256" key="4">
    <source>
        <dbReference type="ARBA" id="ARBA00022840"/>
    </source>
</evidence>
<evidence type="ECO:0000256" key="3">
    <source>
        <dbReference type="ARBA" id="ARBA00022806"/>
    </source>
</evidence>
<dbReference type="Pfam" id="PF13245">
    <property type="entry name" value="AAA_19"/>
    <property type="match status" value="1"/>
</dbReference>
<accession>E5Y912</accession>
<sequence length="1409" mass="156853">MATIKRIRKSVLSMYLRTKCDRELYLSLHEDKELEKHGLPVALQARPGIGVLQTAGRDFEDDRNTLLISLFGPAAIWKPDSKAKTKPAQEDLGQLLNRVQTVPSIIFQGKFDPKPFQKSTFEQIGLNATQAATIPDLSGLIPDLVLVRHSIVDEYEVLADGERKAINSSDSRLALSIFDIKHTSEANPSYCSEISLYALFLANWLKENNLDNRYYVASDCYLWTRLKLDQSKIDKLAASGSNYSSEDVVRALIEDSENANLRFYLPTVLNFFREDIPRVIAIGDQSPNGWQNLEWHVDQRCSACDWLGHEKWANTNDKAKIQNNPGHYCFTSARQSGHLCQLAGMTRGARKTLEVHLIDCVTKVASSAPNAPAFQEHTHLKREKNRLPQRANSLLTSTVTVDQAAMLASLAPAPNFYASIIVNFDASSGMLTGLSIVGQATTYTLGQQPKNFPVRTFVVDQKNLDEEWVALQGLLTTLSDMILSAEQFVRATNGITAQITFWEKRQFEELCAAIGRHLPKVLMLQDRKTRSLAWLFPAEELIERPDGAISPCVVFIDEIVRNVVFAPTPHVITLFDTVEVYYSGSGPVRMTDAYYREFLTNGIPRERIYEIWSNVSTITRGTVSLPRNTVISEYSNALEKQCRALNSITNRLRADFRGHLKSRAARLLTSIPQGARGVAFDSKLWIWWEQLQFATRDLSSRLLLAQDAETLEANYEAMRLTNGRRILQDLYEFDILPGSTEAKFEEGDSFLTLGKDALPGLPFNRAQDILKPMAPAYTDDSELLTRPLWSTISAEINSLDLLNRKARVRLFHWREQTWFPYLVSNSQIDLLNDVFITKGISTFKWHDICSNILSSVGTPPIATPDLNAARTMAAVPPQRRGTDPTTPIASVLWNATALCSNSIVPQITAATIADSAEQTHNLNASQKVAVKNAIEQQMTIIWGPPGTGKTKTLAALVHSLTRALSGDRLGTNILIAGPTYKAVEELIERIIIAIANDASCLADIFIAYSSSQRPKSFSPPYTKGRLASFNLRDREQLADECYASLSDRNKITIVATASMQAWKFAERLTNNCVGQVFDTIIIDESSQVQVTTAISPLATLREQGRLVIAGDHLQMPPIMALEPPVGAEYLVGSIQRYLIERFQIVSCALEENYRSNEDIVAYARSIGYRSSLASVFPHISLHLIAPLDTAISSLPQGLPTSTLWKEILEPSRKVVTLLHDDDLSSQSSRSEAKIVAGLVWCLRNSVSGEIDGRGGGAHHPPTPKEFWEKCIGIVTPHRAQRALVVRELKRIFPSDPPELIDNAVDTVEKFQGGERHTILVTYGVGDGDVIAGEEAFLMQLERTNVAVSRAMAKCVVIMPFSLAGHVPQDKKALKTAHALKGYLFEFCNKEQDGQILFGQKGKKAKIRYR</sequence>
<dbReference type="InterPro" id="IPR050534">
    <property type="entry name" value="Coronavir_polyprotein_1ab"/>
</dbReference>
<gene>
    <name evidence="6" type="ORF">HMPREF0179_02680</name>
</gene>
<reference evidence="6 7" key="1">
    <citation type="submission" date="2010-10" db="EMBL/GenBank/DDBJ databases">
        <authorList>
            <consortium name="The Broad Institute Genome Sequencing Platform"/>
            <person name="Ward D."/>
            <person name="Earl A."/>
            <person name="Feldgarden M."/>
            <person name="Young S.K."/>
            <person name="Gargeya S."/>
            <person name="Zeng Q."/>
            <person name="Alvarado L."/>
            <person name="Berlin A."/>
            <person name="Bochicchio J."/>
            <person name="Chapman S.B."/>
            <person name="Chen Z."/>
            <person name="Freedman E."/>
            <person name="Gellesch M."/>
            <person name="Goldberg J."/>
            <person name="Griggs A."/>
            <person name="Gujja S."/>
            <person name="Heilman E."/>
            <person name="Heiman D."/>
            <person name="Howarth C."/>
            <person name="Mehta T."/>
            <person name="Neiman D."/>
            <person name="Pearson M."/>
            <person name="Roberts A."/>
            <person name="Saif S."/>
            <person name="Shea T."/>
            <person name="Shenoy N."/>
            <person name="Sisk P."/>
            <person name="Stolte C."/>
            <person name="Sykes S."/>
            <person name="White J."/>
            <person name="Yandava C."/>
            <person name="Allen-Vercoe E."/>
            <person name="Sibley C."/>
            <person name="Ambrose C.E."/>
            <person name="Strauss J."/>
            <person name="Daigneault M."/>
            <person name="Haas B."/>
            <person name="Nusbaum C."/>
            <person name="Birren B."/>
        </authorList>
    </citation>
    <scope>NUCLEOTIDE SEQUENCE [LARGE SCALE GENOMIC DNA]</scope>
    <source>
        <strain evidence="6 7">3_1_6</strain>
    </source>
</reference>
<dbReference type="Pfam" id="PF13087">
    <property type="entry name" value="AAA_12"/>
    <property type="match status" value="1"/>
</dbReference>
<evidence type="ECO:0000256" key="2">
    <source>
        <dbReference type="ARBA" id="ARBA00022801"/>
    </source>
</evidence>
<keyword evidence="2" id="KW-0378">Hydrolase</keyword>
<dbReference type="Proteomes" id="UP000006034">
    <property type="component" value="Unassembled WGS sequence"/>
</dbReference>
<protein>
    <recommendedName>
        <fullName evidence="5">DNA2/NAM7 helicase-like C-terminal domain-containing protein</fullName>
    </recommendedName>
</protein>
<dbReference type="Gene3D" id="3.40.50.300">
    <property type="entry name" value="P-loop containing nucleotide triphosphate hydrolases"/>
    <property type="match status" value="2"/>
</dbReference>
<dbReference type="OrthoDB" id="9757917at2"/>
<name>E5Y912_BILW3</name>
<dbReference type="PANTHER" id="PTHR43788:SF8">
    <property type="entry name" value="DNA-BINDING PROTEIN SMUBP-2"/>
    <property type="match status" value="1"/>
</dbReference>
<dbReference type="eggNOG" id="COG1112">
    <property type="taxonomic scope" value="Bacteria"/>
</dbReference>
<evidence type="ECO:0000313" key="6">
    <source>
        <dbReference type="EMBL" id="EFV43489.1"/>
    </source>
</evidence>
<keyword evidence="7" id="KW-1185">Reference proteome</keyword>
<evidence type="ECO:0000313" key="7">
    <source>
        <dbReference type="Proteomes" id="UP000006034"/>
    </source>
</evidence>
<evidence type="ECO:0000259" key="5">
    <source>
        <dbReference type="Pfam" id="PF13087"/>
    </source>
</evidence>
<organism evidence="6 7">
    <name type="scientific">Bilophila wadsworthia (strain 3_1_6)</name>
    <dbReference type="NCBI Taxonomy" id="563192"/>
    <lineage>
        <taxon>Bacteria</taxon>
        <taxon>Pseudomonadati</taxon>
        <taxon>Thermodesulfobacteriota</taxon>
        <taxon>Desulfovibrionia</taxon>
        <taxon>Desulfovibrionales</taxon>
        <taxon>Desulfovibrionaceae</taxon>
        <taxon>Bilophila</taxon>
    </lineage>
</organism>
<dbReference type="SUPFAM" id="SSF52540">
    <property type="entry name" value="P-loop containing nucleoside triphosphate hydrolases"/>
    <property type="match status" value="1"/>
</dbReference>
<dbReference type="eggNOG" id="COG0507">
    <property type="taxonomic scope" value="Bacteria"/>
</dbReference>
<reference evidence="6 7" key="2">
    <citation type="submission" date="2013-04" db="EMBL/GenBank/DDBJ databases">
        <title>The Genome Sequence of Bilophila wadsworthia 3_1_6.</title>
        <authorList>
            <consortium name="The Broad Institute Genomics Platform"/>
            <person name="Earl A."/>
            <person name="Ward D."/>
            <person name="Feldgarden M."/>
            <person name="Gevers D."/>
            <person name="Sibley C."/>
            <person name="Strauss J."/>
            <person name="Allen-Vercoe E."/>
            <person name="Walker B."/>
            <person name="Young S."/>
            <person name="Zeng Q."/>
            <person name="Gargeya S."/>
            <person name="Fitzgerald M."/>
            <person name="Haas B."/>
            <person name="Abouelleil A."/>
            <person name="Allen A.W."/>
            <person name="Alvarado L."/>
            <person name="Arachchi H.M."/>
            <person name="Berlin A.M."/>
            <person name="Chapman S.B."/>
            <person name="Gainer-Dewar J."/>
            <person name="Goldberg J."/>
            <person name="Griggs A."/>
            <person name="Gujja S."/>
            <person name="Hansen M."/>
            <person name="Howarth C."/>
            <person name="Imamovic A."/>
            <person name="Ireland A."/>
            <person name="Larimer J."/>
            <person name="McCowan C."/>
            <person name="Murphy C."/>
            <person name="Pearson M."/>
            <person name="Poon T.W."/>
            <person name="Priest M."/>
            <person name="Roberts A."/>
            <person name="Saif S."/>
            <person name="Shea T."/>
            <person name="Sisk P."/>
            <person name="Sykes S."/>
            <person name="Wortman J."/>
            <person name="Nusbaum C."/>
            <person name="Birren B."/>
        </authorList>
    </citation>
    <scope>NUCLEOTIDE SEQUENCE [LARGE SCALE GENOMIC DNA]</scope>
    <source>
        <strain evidence="6 7">3_1_6</strain>
    </source>
</reference>
<dbReference type="GO" id="GO:0005524">
    <property type="term" value="F:ATP binding"/>
    <property type="evidence" value="ECO:0007669"/>
    <property type="project" value="UniProtKB-KW"/>
</dbReference>
<feature type="domain" description="DNA2/NAM7 helicase-like C-terminal" evidence="5">
    <location>
        <begin position="1138"/>
        <end position="1357"/>
    </location>
</feature>